<protein>
    <submittedName>
        <fullName evidence="2">Chromosome condensation-related protein</fullName>
    </submittedName>
</protein>
<dbReference type="AlphaFoldDB" id="J5T5H3"/>
<sequence length="161" mass="17489">MATDIWNDYPHFVNNFIPKLTVPKLKHVAEAITRIAGINLHLRSGERKQDVVDKIRTAFETIKRQNNTGVYRAVRKEAEAIANGGASNPVMPPPTFGGVHLNHHYGGGAARVARPQAPAARAGASSGWHQAPGASSLYQQHPTHQNRLEAEPDVEADKGAH</sequence>
<dbReference type="HOGENOM" id="CLU_1644916_0_0_1"/>
<reference evidence="2 3" key="1">
    <citation type="journal article" date="2012" name="Eukaryot. Cell">
        <title>Draft genome sequence of CBS 2479, the standard type strain of Trichosporon asahii.</title>
        <authorList>
            <person name="Yang R.Y."/>
            <person name="Li H.T."/>
            <person name="Zhu H."/>
            <person name="Zhou G.P."/>
            <person name="Wang M."/>
            <person name="Wang L."/>
        </authorList>
    </citation>
    <scope>NUCLEOTIDE SEQUENCE [LARGE SCALE GENOMIC DNA]</scope>
    <source>
        <strain evidence="3">ATCC 90039 / CBS 2479 / JCM 2466 / KCTC 7840 / NCYC 2677 / UAMH 7654</strain>
    </source>
</reference>
<accession>J5T5H3</accession>
<organism evidence="2 3">
    <name type="scientific">Trichosporon asahii var. asahii (strain ATCC 90039 / CBS 2479 / JCM 2466 / KCTC 7840 / NBRC 103889/ NCYC 2677 / UAMH 7654)</name>
    <name type="common">Yeast</name>
    <dbReference type="NCBI Taxonomy" id="1186058"/>
    <lineage>
        <taxon>Eukaryota</taxon>
        <taxon>Fungi</taxon>
        <taxon>Dikarya</taxon>
        <taxon>Basidiomycota</taxon>
        <taxon>Agaricomycotina</taxon>
        <taxon>Tremellomycetes</taxon>
        <taxon>Trichosporonales</taxon>
        <taxon>Trichosporonaceae</taxon>
        <taxon>Trichosporon</taxon>
    </lineage>
</organism>
<name>J5T5H3_TRIAS</name>
<dbReference type="GeneID" id="25985153"/>
<feature type="compositionally biased region" description="Basic and acidic residues" evidence="1">
    <location>
        <begin position="146"/>
        <end position="161"/>
    </location>
</feature>
<feature type="compositionally biased region" description="Polar residues" evidence="1">
    <location>
        <begin position="136"/>
        <end position="145"/>
    </location>
</feature>
<proteinExistence type="predicted"/>
<feature type="compositionally biased region" description="Low complexity" evidence="1">
    <location>
        <begin position="113"/>
        <end position="127"/>
    </location>
</feature>
<feature type="region of interest" description="Disordered" evidence="1">
    <location>
        <begin position="113"/>
        <end position="161"/>
    </location>
</feature>
<dbReference type="EMBL" id="ALBS01000175">
    <property type="protein sequence ID" value="EJT49281.1"/>
    <property type="molecule type" value="Genomic_DNA"/>
</dbReference>
<dbReference type="RefSeq" id="XP_014180153.1">
    <property type="nucleotide sequence ID" value="XM_014324678.1"/>
</dbReference>
<dbReference type="VEuPathDB" id="FungiDB:A1Q1_01639"/>
<dbReference type="Proteomes" id="UP000002748">
    <property type="component" value="Unassembled WGS sequence"/>
</dbReference>
<evidence type="ECO:0000313" key="2">
    <source>
        <dbReference type="EMBL" id="EJT49281.1"/>
    </source>
</evidence>
<evidence type="ECO:0000313" key="3">
    <source>
        <dbReference type="Proteomes" id="UP000002748"/>
    </source>
</evidence>
<comment type="caution">
    <text evidence="2">The sequence shown here is derived from an EMBL/GenBank/DDBJ whole genome shotgun (WGS) entry which is preliminary data.</text>
</comment>
<dbReference type="KEGG" id="tasa:A1Q1_01639"/>
<gene>
    <name evidence="2" type="ORF">A1Q1_01639</name>
</gene>
<evidence type="ECO:0000256" key="1">
    <source>
        <dbReference type="SAM" id="MobiDB-lite"/>
    </source>
</evidence>